<accession>A0A5B7EG39</accession>
<name>A0A5B7EG39_PORTR</name>
<proteinExistence type="predicted"/>
<keyword evidence="2" id="KW-1185">Reference proteome</keyword>
<organism evidence="1 2">
    <name type="scientific">Portunus trituberculatus</name>
    <name type="common">Swimming crab</name>
    <name type="synonym">Neptunus trituberculatus</name>
    <dbReference type="NCBI Taxonomy" id="210409"/>
    <lineage>
        <taxon>Eukaryota</taxon>
        <taxon>Metazoa</taxon>
        <taxon>Ecdysozoa</taxon>
        <taxon>Arthropoda</taxon>
        <taxon>Crustacea</taxon>
        <taxon>Multicrustacea</taxon>
        <taxon>Malacostraca</taxon>
        <taxon>Eumalacostraca</taxon>
        <taxon>Eucarida</taxon>
        <taxon>Decapoda</taxon>
        <taxon>Pleocyemata</taxon>
        <taxon>Brachyura</taxon>
        <taxon>Eubrachyura</taxon>
        <taxon>Portunoidea</taxon>
        <taxon>Portunidae</taxon>
        <taxon>Portuninae</taxon>
        <taxon>Portunus</taxon>
    </lineage>
</organism>
<dbReference type="Proteomes" id="UP000324222">
    <property type="component" value="Unassembled WGS sequence"/>
</dbReference>
<gene>
    <name evidence="1" type="ORF">E2C01_026645</name>
</gene>
<evidence type="ECO:0000313" key="2">
    <source>
        <dbReference type="Proteomes" id="UP000324222"/>
    </source>
</evidence>
<dbReference type="EMBL" id="VSRR010002802">
    <property type="protein sequence ID" value="MPC33301.1"/>
    <property type="molecule type" value="Genomic_DNA"/>
</dbReference>
<evidence type="ECO:0000313" key="1">
    <source>
        <dbReference type="EMBL" id="MPC33301.1"/>
    </source>
</evidence>
<dbReference type="AlphaFoldDB" id="A0A5B7EG39"/>
<reference evidence="1 2" key="1">
    <citation type="submission" date="2019-05" db="EMBL/GenBank/DDBJ databases">
        <title>Another draft genome of Portunus trituberculatus and its Hox gene families provides insights of decapod evolution.</title>
        <authorList>
            <person name="Jeong J.-H."/>
            <person name="Song I."/>
            <person name="Kim S."/>
            <person name="Choi T."/>
            <person name="Kim D."/>
            <person name="Ryu S."/>
            <person name="Kim W."/>
        </authorList>
    </citation>
    <scope>NUCLEOTIDE SEQUENCE [LARGE SCALE GENOMIC DNA]</scope>
    <source>
        <tissue evidence="1">Muscle</tissue>
    </source>
</reference>
<protein>
    <submittedName>
        <fullName evidence="1">Uncharacterized protein</fullName>
    </submittedName>
</protein>
<comment type="caution">
    <text evidence="1">The sequence shown here is derived from an EMBL/GenBank/DDBJ whole genome shotgun (WGS) entry which is preliminary data.</text>
</comment>
<sequence length="38" mass="4510">MIMHQIPASLENIIRLCYQQSHGNLLYNDWSRHLLSVD</sequence>